<dbReference type="PANTHER" id="PTHR33112:SF10">
    <property type="entry name" value="TOL"/>
    <property type="match status" value="1"/>
</dbReference>
<dbReference type="PANTHER" id="PTHR33112">
    <property type="entry name" value="DOMAIN PROTEIN, PUTATIVE-RELATED"/>
    <property type="match status" value="1"/>
</dbReference>
<dbReference type="EMBL" id="KN847500">
    <property type="protein sequence ID" value="KIW10230.1"/>
    <property type="molecule type" value="Genomic_DNA"/>
</dbReference>
<proteinExistence type="predicted"/>
<accession>A0A0D2AUP6</accession>
<dbReference type="STRING" id="91928.A0A0D2AUP6"/>
<dbReference type="AlphaFoldDB" id="A0A0D2AUP6"/>
<evidence type="ECO:0000313" key="2">
    <source>
        <dbReference type="Proteomes" id="UP000053328"/>
    </source>
</evidence>
<evidence type="ECO:0000313" key="1">
    <source>
        <dbReference type="EMBL" id="KIW10230.1"/>
    </source>
</evidence>
<dbReference type="HOGENOM" id="CLU_765118_0_0_1"/>
<organism evidence="1 2">
    <name type="scientific">Exophiala spinifera</name>
    <dbReference type="NCBI Taxonomy" id="91928"/>
    <lineage>
        <taxon>Eukaryota</taxon>
        <taxon>Fungi</taxon>
        <taxon>Dikarya</taxon>
        <taxon>Ascomycota</taxon>
        <taxon>Pezizomycotina</taxon>
        <taxon>Eurotiomycetes</taxon>
        <taxon>Chaetothyriomycetidae</taxon>
        <taxon>Chaetothyriales</taxon>
        <taxon>Herpotrichiellaceae</taxon>
        <taxon>Exophiala</taxon>
    </lineage>
</organism>
<dbReference type="RefSeq" id="XP_016230446.1">
    <property type="nucleotide sequence ID" value="XM_016385502.1"/>
</dbReference>
<sequence>MANDLLYMHNGTASGKNTKHGEVYRRGWVVQELVLAPRIIHFGETQLVWECNELTASETYPYGWPSVAGSKLSLDPSCLQWELVRSPISESKGYHIWQKVVEKYSKCDLTREDEDKLVAISGLAKNLGPPEEYLAGLWKHDLSYQLLWKTISTESRRNNSGAPTWSWASISGPIEYRVRWAVNQADEEILVSVVDAATILKTADPTGSVRRGFVEIHGPLAKVEIQTIQPDERPPSHLINGNPGVVKWDIGQWNRLDWTKGHPSEVANTFWAMPIEIKQAHSCLVSGLVLEAIPGKPALRRVGFFSISNVFRPRGFYMFLAMLCHADYMPDDKIFAAGFCDELKQAPAIKRYRFLTYSFLIL</sequence>
<gene>
    <name evidence="1" type="ORF">PV08_11191</name>
</gene>
<dbReference type="GeneID" id="27338274"/>
<dbReference type="OrthoDB" id="5362512at2759"/>
<dbReference type="Proteomes" id="UP000053328">
    <property type="component" value="Unassembled WGS sequence"/>
</dbReference>
<evidence type="ECO:0008006" key="3">
    <source>
        <dbReference type="Google" id="ProtNLM"/>
    </source>
</evidence>
<protein>
    <recommendedName>
        <fullName evidence="3">Heterokaryon incompatibility domain-containing protein</fullName>
    </recommendedName>
</protein>
<reference evidence="1 2" key="1">
    <citation type="submission" date="2015-01" db="EMBL/GenBank/DDBJ databases">
        <title>The Genome Sequence of Exophiala spinifera CBS89968.</title>
        <authorList>
            <consortium name="The Broad Institute Genomics Platform"/>
            <person name="Cuomo C."/>
            <person name="de Hoog S."/>
            <person name="Gorbushina A."/>
            <person name="Stielow B."/>
            <person name="Teixiera M."/>
            <person name="Abouelleil A."/>
            <person name="Chapman S.B."/>
            <person name="Priest M."/>
            <person name="Young S.K."/>
            <person name="Wortman J."/>
            <person name="Nusbaum C."/>
            <person name="Birren B."/>
        </authorList>
    </citation>
    <scope>NUCLEOTIDE SEQUENCE [LARGE SCALE GENOMIC DNA]</scope>
    <source>
        <strain evidence="1 2">CBS 89968</strain>
    </source>
</reference>
<dbReference type="VEuPathDB" id="FungiDB:PV08_11191"/>
<name>A0A0D2AUP6_9EURO</name>
<keyword evidence="2" id="KW-1185">Reference proteome</keyword>